<accession>A0A839UJ09</accession>
<organism evidence="2 3">
    <name type="scientific">Simiduia aestuariiviva</name>
    <dbReference type="NCBI Taxonomy" id="1510459"/>
    <lineage>
        <taxon>Bacteria</taxon>
        <taxon>Pseudomonadati</taxon>
        <taxon>Pseudomonadota</taxon>
        <taxon>Gammaproteobacteria</taxon>
        <taxon>Cellvibrionales</taxon>
        <taxon>Cellvibrionaceae</taxon>
        <taxon>Simiduia</taxon>
    </lineage>
</organism>
<keyword evidence="3" id="KW-1185">Reference proteome</keyword>
<dbReference type="Proteomes" id="UP000559987">
    <property type="component" value="Unassembled WGS sequence"/>
</dbReference>
<dbReference type="Pfam" id="PF14238">
    <property type="entry name" value="DUF4340"/>
    <property type="match status" value="1"/>
</dbReference>
<proteinExistence type="predicted"/>
<sequence length="306" mass="34025">MKKLSQWLGGLLAVQLLAASGMLWMDTYQQTPLAAPLLATSPAAVDKIVITEGDQHTTLVKSSEQWRLPDLKSLPADQSKVGNLLAKLSEQKTTYPIATQSNSHERFELTEDNAQRRVQLFAGQASVGHYLLGTSPGLRQLHLRRANEDAVYTVNLNRFDFLGDQQQWLDRSLLAAKSPVEIAGADFTLKKEEQHWALVDAEDIEVDSGKVSALATALSNLRVQSVAEGVIFEPETSAKLQVVNTGQPEPLHYQLMQHDNKYYIKRSDFDTAFEVSEFDFKRLHAPELSTLVANHNKEDANTGDQS</sequence>
<dbReference type="AlphaFoldDB" id="A0A839UJ09"/>
<comment type="caution">
    <text evidence="2">The sequence shown here is derived from an EMBL/GenBank/DDBJ whole genome shotgun (WGS) entry which is preliminary data.</text>
</comment>
<gene>
    <name evidence="2" type="ORF">FHS30_000709</name>
</gene>
<feature type="domain" description="DUF4340" evidence="1">
    <location>
        <begin position="66"/>
        <end position="233"/>
    </location>
</feature>
<dbReference type="EMBL" id="JACHXZ010000001">
    <property type="protein sequence ID" value="MBB3167533.1"/>
    <property type="molecule type" value="Genomic_DNA"/>
</dbReference>
<reference evidence="2 3" key="1">
    <citation type="submission" date="2020-08" db="EMBL/GenBank/DDBJ databases">
        <title>Genomic Encyclopedia of Type Strains, Phase III (KMG-III): the genomes of soil and plant-associated and newly described type strains.</title>
        <authorList>
            <person name="Whitman W."/>
        </authorList>
    </citation>
    <scope>NUCLEOTIDE SEQUENCE [LARGE SCALE GENOMIC DNA]</scope>
    <source>
        <strain evidence="2 3">CECT 8571</strain>
    </source>
</reference>
<evidence type="ECO:0000313" key="3">
    <source>
        <dbReference type="Proteomes" id="UP000559987"/>
    </source>
</evidence>
<evidence type="ECO:0000313" key="2">
    <source>
        <dbReference type="EMBL" id="MBB3167533.1"/>
    </source>
</evidence>
<dbReference type="InterPro" id="IPR025641">
    <property type="entry name" value="DUF4340"/>
</dbReference>
<evidence type="ECO:0000259" key="1">
    <source>
        <dbReference type="Pfam" id="PF14238"/>
    </source>
</evidence>
<dbReference type="RefSeq" id="WP_183908336.1">
    <property type="nucleotide sequence ID" value="NZ_JACHXZ010000001.1"/>
</dbReference>
<protein>
    <recommendedName>
        <fullName evidence="1">DUF4340 domain-containing protein</fullName>
    </recommendedName>
</protein>
<name>A0A839UJ09_9GAMM</name>